<evidence type="ECO:0000256" key="2">
    <source>
        <dbReference type="ARBA" id="ARBA00022695"/>
    </source>
</evidence>
<dbReference type="SUPFAM" id="SSF53098">
    <property type="entry name" value="Ribonuclease H-like"/>
    <property type="match status" value="1"/>
</dbReference>
<evidence type="ECO:0000256" key="5">
    <source>
        <dbReference type="ARBA" id="ARBA00022801"/>
    </source>
</evidence>
<dbReference type="Pfam" id="PF00078">
    <property type="entry name" value="RVT_1"/>
    <property type="match status" value="1"/>
</dbReference>
<dbReference type="PANTHER" id="PTHR37984">
    <property type="entry name" value="PROTEIN CBG26694"/>
    <property type="match status" value="1"/>
</dbReference>
<dbReference type="InterPro" id="IPR050951">
    <property type="entry name" value="Retrovirus_Pol_polyprotein"/>
</dbReference>
<keyword evidence="2" id="KW-0548">Nucleotidyltransferase</keyword>
<dbReference type="Pfam" id="PF17921">
    <property type="entry name" value="Integrase_H2C2"/>
    <property type="match status" value="1"/>
</dbReference>
<feature type="domain" description="Integrase catalytic" evidence="8">
    <location>
        <begin position="422"/>
        <end position="528"/>
    </location>
</feature>
<dbReference type="EMBL" id="BKCJ010500839">
    <property type="protein sequence ID" value="GFA85365.1"/>
    <property type="molecule type" value="Genomic_DNA"/>
</dbReference>
<evidence type="ECO:0000256" key="1">
    <source>
        <dbReference type="ARBA" id="ARBA00022679"/>
    </source>
</evidence>
<dbReference type="Pfam" id="PF17917">
    <property type="entry name" value="RT_RNaseH"/>
    <property type="match status" value="1"/>
</dbReference>
<name>A0A699KDX9_TANCI</name>
<evidence type="ECO:0000259" key="8">
    <source>
        <dbReference type="PROSITE" id="PS50994"/>
    </source>
</evidence>
<dbReference type="Gene3D" id="1.10.340.70">
    <property type="match status" value="1"/>
</dbReference>
<dbReference type="InterPro" id="IPR043502">
    <property type="entry name" value="DNA/RNA_pol_sf"/>
</dbReference>
<evidence type="ECO:0000259" key="7">
    <source>
        <dbReference type="PROSITE" id="PS50878"/>
    </source>
</evidence>
<accession>A0A699KDX9</accession>
<reference evidence="9" key="1">
    <citation type="journal article" date="2019" name="Sci. Rep.">
        <title>Draft genome of Tanacetum cinerariifolium, the natural source of mosquito coil.</title>
        <authorList>
            <person name="Yamashiro T."/>
            <person name="Shiraishi A."/>
            <person name="Satake H."/>
            <person name="Nakayama K."/>
        </authorList>
    </citation>
    <scope>NUCLEOTIDE SEQUENCE</scope>
</reference>
<proteinExistence type="predicted"/>
<dbReference type="FunFam" id="3.30.70.270:FF:000020">
    <property type="entry name" value="Transposon Tf2-6 polyprotein-like Protein"/>
    <property type="match status" value="1"/>
</dbReference>
<organism evidence="9">
    <name type="scientific">Tanacetum cinerariifolium</name>
    <name type="common">Dalmatian daisy</name>
    <name type="synonym">Chrysanthemum cinerariifolium</name>
    <dbReference type="NCBI Taxonomy" id="118510"/>
    <lineage>
        <taxon>Eukaryota</taxon>
        <taxon>Viridiplantae</taxon>
        <taxon>Streptophyta</taxon>
        <taxon>Embryophyta</taxon>
        <taxon>Tracheophyta</taxon>
        <taxon>Spermatophyta</taxon>
        <taxon>Magnoliopsida</taxon>
        <taxon>eudicotyledons</taxon>
        <taxon>Gunneridae</taxon>
        <taxon>Pentapetalae</taxon>
        <taxon>asterids</taxon>
        <taxon>campanulids</taxon>
        <taxon>Asterales</taxon>
        <taxon>Asteraceae</taxon>
        <taxon>Asteroideae</taxon>
        <taxon>Anthemideae</taxon>
        <taxon>Anthemidinae</taxon>
        <taxon>Tanacetum</taxon>
    </lineage>
</organism>
<dbReference type="InterPro" id="IPR036397">
    <property type="entry name" value="RNaseH_sf"/>
</dbReference>
<dbReference type="GO" id="GO:0004519">
    <property type="term" value="F:endonuclease activity"/>
    <property type="evidence" value="ECO:0007669"/>
    <property type="project" value="UniProtKB-KW"/>
</dbReference>
<dbReference type="CDD" id="cd01647">
    <property type="entry name" value="RT_LTR"/>
    <property type="match status" value="1"/>
</dbReference>
<feature type="non-terminal residue" evidence="9">
    <location>
        <position position="528"/>
    </location>
</feature>
<keyword evidence="3" id="KW-0540">Nuclease</keyword>
<evidence type="ECO:0000256" key="6">
    <source>
        <dbReference type="ARBA" id="ARBA00022918"/>
    </source>
</evidence>
<dbReference type="GO" id="GO:0003676">
    <property type="term" value="F:nucleic acid binding"/>
    <property type="evidence" value="ECO:0007669"/>
    <property type="project" value="InterPro"/>
</dbReference>
<keyword evidence="6 9" id="KW-0695">RNA-directed DNA polymerase</keyword>
<sequence length="528" mass="61360">MPFGLTNTPAIFMDLMNSVCKPYLDKFIIVFINDVLIYSKLEEEHEVHLKTILDLLKKEKLYAKFSKCEFWLKEVHFLGHVVNRNGIHMDPNKVESVELEDSGIVNRNLFILGLAGYYQRFIENFSKIAKPLTLLTQKNKTYVWGDKQDEAFRILKEKLCNAPVLALPDGPNDYVVYCDASKQGFGCVLIQRGKVIAYASRQLKTQENNYTTHDLELGAVVFALKIWRHYLYGTKNVIYTDHKSLQYIFDQKELNMRQRRWIELLSECEIKYHPGKANVVSDALSRKERLKPRRVRAMSITIHSGLKTKILEAQGEASKDLKAPAEWLRGLETHFERRDGGGIYLFDRIWIPSVGGVRKLIMDEAHTSRYSIRLGADKMCYDLRDMYWWPGMKRDIDEYVSRCLTYSKIKAEHQKLSGLVQQPEIPEWKWEKITMDLVTKLPRSSGGYDAIWVIVNRLTKSAHFLPIREDYKTEKLARIYINEIIARHGVPVSIISNRDGQFASHLWQALHEVLGTKLHMSTSYHPET</sequence>
<keyword evidence="4" id="KW-0255">Endonuclease</keyword>
<dbReference type="PROSITE" id="PS50994">
    <property type="entry name" value="INTEGRASE"/>
    <property type="match status" value="1"/>
</dbReference>
<evidence type="ECO:0000313" key="9">
    <source>
        <dbReference type="EMBL" id="GFA85365.1"/>
    </source>
</evidence>
<dbReference type="Gene3D" id="3.30.70.270">
    <property type="match status" value="2"/>
</dbReference>
<dbReference type="SUPFAM" id="SSF56672">
    <property type="entry name" value="DNA/RNA polymerases"/>
    <property type="match status" value="1"/>
</dbReference>
<dbReference type="InterPro" id="IPR000477">
    <property type="entry name" value="RT_dom"/>
</dbReference>
<evidence type="ECO:0000256" key="3">
    <source>
        <dbReference type="ARBA" id="ARBA00022722"/>
    </source>
</evidence>
<dbReference type="GO" id="GO:0015074">
    <property type="term" value="P:DNA integration"/>
    <property type="evidence" value="ECO:0007669"/>
    <property type="project" value="InterPro"/>
</dbReference>
<dbReference type="PANTHER" id="PTHR37984:SF5">
    <property type="entry name" value="PROTEIN NYNRIN-LIKE"/>
    <property type="match status" value="1"/>
</dbReference>
<dbReference type="InterPro" id="IPR041588">
    <property type="entry name" value="Integrase_H2C2"/>
</dbReference>
<dbReference type="GO" id="GO:0003964">
    <property type="term" value="F:RNA-directed DNA polymerase activity"/>
    <property type="evidence" value="ECO:0007669"/>
    <property type="project" value="UniProtKB-KW"/>
</dbReference>
<evidence type="ECO:0000256" key="4">
    <source>
        <dbReference type="ARBA" id="ARBA00022759"/>
    </source>
</evidence>
<dbReference type="InterPro" id="IPR012337">
    <property type="entry name" value="RNaseH-like_sf"/>
</dbReference>
<dbReference type="InterPro" id="IPR041373">
    <property type="entry name" value="RT_RNaseH"/>
</dbReference>
<comment type="caution">
    <text evidence="9">The sequence shown here is derived from an EMBL/GenBank/DDBJ whole genome shotgun (WGS) entry which is preliminary data.</text>
</comment>
<gene>
    <name evidence="9" type="ORF">Tci_657337</name>
</gene>
<feature type="domain" description="Reverse transcriptase" evidence="7">
    <location>
        <begin position="1"/>
        <end position="82"/>
    </location>
</feature>
<dbReference type="PROSITE" id="PS50878">
    <property type="entry name" value="RT_POL"/>
    <property type="match status" value="1"/>
</dbReference>
<dbReference type="Gene3D" id="3.30.420.10">
    <property type="entry name" value="Ribonuclease H-like superfamily/Ribonuclease H"/>
    <property type="match status" value="1"/>
</dbReference>
<keyword evidence="5" id="KW-0378">Hydrolase</keyword>
<dbReference type="FunFam" id="3.10.20.370:FF:000001">
    <property type="entry name" value="Retrovirus-related Pol polyprotein from transposon 17.6-like protein"/>
    <property type="match status" value="1"/>
</dbReference>
<dbReference type="InterPro" id="IPR001584">
    <property type="entry name" value="Integrase_cat-core"/>
</dbReference>
<keyword evidence="1" id="KW-0808">Transferase</keyword>
<dbReference type="AlphaFoldDB" id="A0A699KDX9"/>
<dbReference type="InterPro" id="IPR043128">
    <property type="entry name" value="Rev_trsase/Diguanyl_cyclase"/>
</dbReference>
<dbReference type="GO" id="GO:0016787">
    <property type="term" value="F:hydrolase activity"/>
    <property type="evidence" value="ECO:0007669"/>
    <property type="project" value="UniProtKB-KW"/>
</dbReference>
<protein>
    <submittedName>
        <fullName evidence="9">Putative reverse transcriptase domain-containing protein</fullName>
    </submittedName>
</protein>
<dbReference type="CDD" id="cd09274">
    <property type="entry name" value="RNase_HI_RT_Ty3"/>
    <property type="match status" value="1"/>
</dbReference>